<comment type="subunit">
    <text evidence="3">Monomer and homodimer. Component of the CIA complex. Interacts with CIAO1. Interacts with IREB2. Interacts with APAF1.</text>
</comment>
<evidence type="ECO:0000256" key="3">
    <source>
        <dbReference type="ARBA" id="ARBA00062218"/>
    </source>
</evidence>
<dbReference type="FunFam" id="3.30.300.130:FF:000004">
    <property type="entry name" value="cytosolic iron-sulfur assembly component 2A"/>
    <property type="match status" value="1"/>
</dbReference>
<keyword evidence="7" id="KW-1185">Reference proteome</keyword>
<reference evidence="6" key="1">
    <citation type="submission" date="2025-08" db="UniProtKB">
        <authorList>
            <consortium name="Ensembl"/>
        </authorList>
    </citation>
    <scope>IDENTIFICATION</scope>
</reference>
<dbReference type="PANTHER" id="PTHR12377:SF2">
    <property type="entry name" value="CYTOSOLIC IRON-SULFUR ASSEMBLY COMPONENT 2A"/>
    <property type="match status" value="1"/>
</dbReference>
<dbReference type="AlphaFoldDB" id="A0A3P9CAY5"/>
<dbReference type="Ensembl" id="ENSMZET00005019684.1">
    <property type="protein sequence ID" value="ENSMZEP00005019071.1"/>
    <property type="gene ID" value="ENSMZEG00005014307.1"/>
</dbReference>
<dbReference type="Gene3D" id="3.30.300.130">
    <property type="entry name" value="Fe-S cluster assembly (FSCA)"/>
    <property type="match status" value="1"/>
</dbReference>
<dbReference type="GO" id="GO:0051604">
    <property type="term" value="P:protein maturation"/>
    <property type="evidence" value="ECO:0007669"/>
    <property type="project" value="InterPro"/>
</dbReference>
<dbReference type="GO" id="GO:0007059">
    <property type="term" value="P:chromosome segregation"/>
    <property type="evidence" value="ECO:0007669"/>
    <property type="project" value="UniProtKB-KW"/>
</dbReference>
<dbReference type="Gene3D" id="6.10.250.1280">
    <property type="match status" value="1"/>
</dbReference>
<dbReference type="Proteomes" id="UP000265160">
    <property type="component" value="Unplaced"/>
</dbReference>
<evidence type="ECO:0000256" key="5">
    <source>
        <dbReference type="ARBA" id="ARBA00082916"/>
    </source>
</evidence>
<dbReference type="STRING" id="106582.ENSMZEP00005019071"/>
<protein>
    <recommendedName>
        <fullName evidence="4">Cytosolic iron-sulfur assembly component 2A</fullName>
    </recommendedName>
    <alternativeName>
        <fullName evidence="5">MIP18 family protein FAM96A</fullName>
    </alternativeName>
</protein>
<comment type="similarity">
    <text evidence="1">Belongs to the MIP18 family.</text>
</comment>
<proteinExistence type="inferred from homology"/>
<evidence type="ECO:0000256" key="1">
    <source>
        <dbReference type="ARBA" id="ARBA00010381"/>
    </source>
</evidence>
<dbReference type="SUPFAM" id="SSF117916">
    <property type="entry name" value="Fe-S cluster assembly (FSCA) domain-like"/>
    <property type="match status" value="1"/>
</dbReference>
<dbReference type="GeneTree" id="ENSGT00390000017697"/>
<organism evidence="6 7">
    <name type="scientific">Maylandia zebra</name>
    <name type="common">zebra mbuna</name>
    <dbReference type="NCBI Taxonomy" id="106582"/>
    <lineage>
        <taxon>Eukaryota</taxon>
        <taxon>Metazoa</taxon>
        <taxon>Chordata</taxon>
        <taxon>Craniata</taxon>
        <taxon>Vertebrata</taxon>
        <taxon>Euteleostomi</taxon>
        <taxon>Actinopterygii</taxon>
        <taxon>Neopterygii</taxon>
        <taxon>Teleostei</taxon>
        <taxon>Neoteleostei</taxon>
        <taxon>Acanthomorphata</taxon>
        <taxon>Ovalentaria</taxon>
        <taxon>Cichlomorphae</taxon>
        <taxon>Cichliformes</taxon>
        <taxon>Cichlidae</taxon>
        <taxon>African cichlids</taxon>
        <taxon>Pseudocrenilabrinae</taxon>
        <taxon>Haplochromini</taxon>
        <taxon>Maylandia</taxon>
        <taxon>Maylandia zebra complex</taxon>
    </lineage>
</organism>
<dbReference type="InterPro" id="IPR039796">
    <property type="entry name" value="MIP18"/>
</dbReference>
<dbReference type="InterPro" id="IPR034904">
    <property type="entry name" value="FSCA_dom_sf"/>
</dbReference>
<accession>A0A3P9CAY5</accession>
<sequence>MELPGRRKTGRPQKRFVDAAKEDVVLGWTITAAAAGRNHPAMSVFMNYVIVGGSSAGLPPPVNVIKSIRDPEKPNTLEELEVVTEKCVEVQELGEDEYLIIIRFSPTVPHCSLATLIGLCLQVKLQRCLPFKHKLEIYISEGTHSTEEDINKQINDKERVAAAMENPNLREIVEQCVTEPDD</sequence>
<evidence type="ECO:0000313" key="7">
    <source>
        <dbReference type="Proteomes" id="UP000265160"/>
    </source>
</evidence>
<keyword evidence="2" id="KW-0159">Chromosome partition</keyword>
<evidence type="ECO:0000313" key="6">
    <source>
        <dbReference type="Ensembl" id="ENSMZEP00005019071.1"/>
    </source>
</evidence>
<reference evidence="6" key="2">
    <citation type="submission" date="2025-09" db="UniProtKB">
        <authorList>
            <consortium name="Ensembl"/>
        </authorList>
    </citation>
    <scope>IDENTIFICATION</scope>
</reference>
<name>A0A3P9CAY5_9CICH</name>
<dbReference type="PANTHER" id="PTHR12377">
    <property type="entry name" value="CYTOSOLIC IRON-SULFUR ASSEMBLY COMPONENT 2B-RELATED"/>
    <property type="match status" value="1"/>
</dbReference>
<evidence type="ECO:0000256" key="2">
    <source>
        <dbReference type="ARBA" id="ARBA00022829"/>
    </source>
</evidence>
<evidence type="ECO:0000256" key="4">
    <source>
        <dbReference type="ARBA" id="ARBA00074929"/>
    </source>
</evidence>